<dbReference type="Gene3D" id="3.40.50.1010">
    <property type="entry name" value="5'-nuclease"/>
    <property type="match status" value="1"/>
</dbReference>
<evidence type="ECO:0000313" key="3">
    <source>
        <dbReference type="Proteomes" id="UP000826540"/>
    </source>
</evidence>
<proteinExistence type="predicted"/>
<feature type="domain" description="PIN" evidence="1">
    <location>
        <begin position="2"/>
        <end position="120"/>
    </location>
</feature>
<gene>
    <name evidence="2" type="ORF">K2F26_14915</name>
</gene>
<sequence length="140" mass="16110">MILCDAGPLFALVDNKQSQHVAIKKAVMKFSIPLITTWPCFTEAMYLALRRGGWAMQNQLGKLITNDMLTFYEIQATDYERLFELIKKYQDRPMDLADGTLVIAAERLGINRILTLDSDFLFYRINDSEPFNVINLNDPK</sequence>
<keyword evidence="3" id="KW-1185">Reference proteome</keyword>
<dbReference type="SUPFAM" id="SSF88723">
    <property type="entry name" value="PIN domain-like"/>
    <property type="match status" value="1"/>
</dbReference>
<reference evidence="2 3" key="1">
    <citation type="journal article" date="2022" name="J. Am. Chem. Soc.">
        <title>Biosynthesis of Guanitoxin Enables Global Environmental Detection in Freshwater Cyanobacteria.</title>
        <authorList>
            <person name="Lima S.T."/>
            <person name="Fallon T.R."/>
            <person name="Cordoza J.L."/>
            <person name="Chekan J.R."/>
            <person name="Delbaje E."/>
            <person name="Hopiavuori A.R."/>
            <person name="Alvarenga D.O."/>
            <person name="Wood S.M."/>
            <person name="Luhavaya H."/>
            <person name="Baumgartner J.T."/>
            <person name="Dorr F.A."/>
            <person name="Etchegaray A."/>
            <person name="Pinto E."/>
            <person name="McKinnie S.M.K."/>
            <person name="Fiore M.F."/>
            <person name="Moore B.S."/>
        </authorList>
    </citation>
    <scope>NUCLEOTIDE SEQUENCE [LARGE SCALE GENOMIC DNA]</scope>
    <source>
        <strain evidence="2 3">ITEP-024</strain>
    </source>
</reference>
<organism evidence="2 3">
    <name type="scientific">Sphaerospermopsis torques-reginae ITEP-024</name>
    <dbReference type="NCBI Taxonomy" id="984208"/>
    <lineage>
        <taxon>Bacteria</taxon>
        <taxon>Bacillati</taxon>
        <taxon>Cyanobacteriota</taxon>
        <taxon>Cyanophyceae</taxon>
        <taxon>Nostocales</taxon>
        <taxon>Aphanizomenonaceae</taxon>
        <taxon>Sphaerospermopsis</taxon>
        <taxon>Sphaerospermopsis torques-reginae</taxon>
    </lineage>
</organism>
<dbReference type="InterPro" id="IPR029060">
    <property type="entry name" value="PIN-like_dom_sf"/>
</dbReference>
<accession>A0ABX8WUX5</accession>
<name>A0ABX8WUX5_9CYAN</name>
<dbReference type="Pfam" id="PF01850">
    <property type="entry name" value="PIN"/>
    <property type="match status" value="1"/>
</dbReference>
<protein>
    <submittedName>
        <fullName evidence="2">PIN domain-containing protein</fullName>
    </submittedName>
</protein>
<evidence type="ECO:0000259" key="1">
    <source>
        <dbReference type="Pfam" id="PF01850"/>
    </source>
</evidence>
<dbReference type="InterPro" id="IPR002716">
    <property type="entry name" value="PIN_dom"/>
</dbReference>
<dbReference type="EMBL" id="CP080598">
    <property type="protein sequence ID" value="QYX30229.1"/>
    <property type="molecule type" value="Genomic_DNA"/>
</dbReference>
<dbReference type="Proteomes" id="UP000826540">
    <property type="component" value="Chromosome"/>
</dbReference>
<dbReference type="RefSeq" id="WP_220608457.1">
    <property type="nucleotide sequence ID" value="NZ_CP080598.1"/>
</dbReference>
<evidence type="ECO:0000313" key="2">
    <source>
        <dbReference type="EMBL" id="QYX30229.1"/>
    </source>
</evidence>